<organism evidence="1 2">
    <name type="scientific">Populus alba x Populus x berolinensis</name>
    <dbReference type="NCBI Taxonomy" id="444605"/>
    <lineage>
        <taxon>Eukaryota</taxon>
        <taxon>Viridiplantae</taxon>
        <taxon>Streptophyta</taxon>
        <taxon>Embryophyta</taxon>
        <taxon>Tracheophyta</taxon>
        <taxon>Spermatophyta</taxon>
        <taxon>Magnoliopsida</taxon>
        <taxon>eudicotyledons</taxon>
        <taxon>Gunneridae</taxon>
        <taxon>Pentapetalae</taxon>
        <taxon>rosids</taxon>
        <taxon>fabids</taxon>
        <taxon>Malpighiales</taxon>
        <taxon>Salicaceae</taxon>
        <taxon>Saliceae</taxon>
        <taxon>Populus</taxon>
    </lineage>
</organism>
<evidence type="ECO:0000313" key="2">
    <source>
        <dbReference type="Proteomes" id="UP001164929"/>
    </source>
</evidence>
<reference evidence="1" key="1">
    <citation type="journal article" date="2023" name="Mol. Ecol. Resour.">
        <title>Chromosome-level genome assembly of a triploid poplar Populus alba 'Berolinensis'.</title>
        <authorList>
            <person name="Chen S."/>
            <person name="Yu Y."/>
            <person name="Wang X."/>
            <person name="Wang S."/>
            <person name="Zhang T."/>
            <person name="Zhou Y."/>
            <person name="He R."/>
            <person name="Meng N."/>
            <person name="Wang Y."/>
            <person name="Liu W."/>
            <person name="Liu Z."/>
            <person name="Liu J."/>
            <person name="Guo Q."/>
            <person name="Huang H."/>
            <person name="Sederoff R.R."/>
            <person name="Wang G."/>
            <person name="Qu G."/>
            <person name="Chen S."/>
        </authorList>
    </citation>
    <scope>NUCLEOTIDE SEQUENCE</scope>
    <source>
        <strain evidence="1">SC-2020</strain>
    </source>
</reference>
<evidence type="ECO:0000313" key="1">
    <source>
        <dbReference type="EMBL" id="KAJ6975797.1"/>
    </source>
</evidence>
<dbReference type="AlphaFoldDB" id="A0AAD6M1N6"/>
<gene>
    <name evidence="1" type="ORF">NC653_031586</name>
</gene>
<comment type="caution">
    <text evidence="1">The sequence shown here is derived from an EMBL/GenBank/DDBJ whole genome shotgun (WGS) entry which is preliminary data.</text>
</comment>
<dbReference type="EMBL" id="JAQIZT010000013">
    <property type="protein sequence ID" value="KAJ6975797.1"/>
    <property type="molecule type" value="Genomic_DNA"/>
</dbReference>
<sequence>MFSQICMLGECVHLLKVGVEGNGIYLWNRYGPSKTQVLVTKGDQFWVLPFQATSVFGLLSFDFW</sequence>
<dbReference type="Proteomes" id="UP001164929">
    <property type="component" value="Chromosome 13"/>
</dbReference>
<proteinExistence type="predicted"/>
<keyword evidence="2" id="KW-1185">Reference proteome</keyword>
<protein>
    <submittedName>
        <fullName evidence="1">Uncharacterized protein</fullName>
    </submittedName>
</protein>
<name>A0AAD6M1N6_9ROSI</name>
<accession>A0AAD6M1N6</accession>